<dbReference type="GO" id="GO:0007165">
    <property type="term" value="P:signal transduction"/>
    <property type="evidence" value="ECO:0007669"/>
    <property type="project" value="UniProtKB-KW"/>
</dbReference>
<comment type="caution">
    <text evidence="9">The sequence shown here is derived from an EMBL/GenBank/DDBJ whole genome shotgun (WGS) entry which is preliminary data.</text>
</comment>
<feature type="compositionally biased region" description="Basic and acidic residues" evidence="5">
    <location>
        <begin position="634"/>
        <end position="646"/>
    </location>
</feature>
<comment type="similarity">
    <text evidence="2">Belongs to the methyl-accepting chemotaxis (MCP) protein family.</text>
</comment>
<sequence>MKISQKIGLMIAIVILLFSGLLVGEVVLKRVSAQYLALRQEFVELENQMLRLLATAKDLLITEHDIVDPYQQFIAQRKVVREHLAALPDHGSFGLISGTLLEDFERLQAVQKDTEVRFARVDQTMSQILANQTDLRNIRKRGVFRIRLDLAAIDSGSPLNYYLNEAIGTITRSQYNFEDAALPLSNRIRQGLFEQNETFERISSLITLIGTAVIIILSTIIAIPFTRRFAARVRHIEAVMGRAKERDIRSRVQVRGHDEVESLGNGLNSVLNSMTEFLDHAQKVSQGINDMNQVLASSSTESTAALNEISKNVESMNEQFAKLNSMIERGAKEVSELRQSLAGLTEDVNHQAAIVAQSTKDAHEINSEIKTVHQVSQERARESEELKLVTVEGGERVESTALIIDEVNAEIESILEIIDLINHIADQTNLLSLNAAIESAHAGEAGKGFAVVAQEIQKLAESTGENSARITDSLRSITEKIQDAKRLSSKSMDAFGQIQDSVQVFAKEMLGIRDRMDGLSNSSRDIQTVNDELKSLTDSIAERSMSMSSGASSIEQVMENTSAYSGSILQGVREIDSGAKDVLASMVEVQDMAVRSKDQVSTLAGIIGSYRYQDGEDGESDSETIPANTTAEPNKADEPVRHEIKSVKPAPAPAPAREAGTQEKTSASSGNSRPSESGNTRERVQDLETFMSGSRMTGGQAPREGSGQQAEKDNGESEGASLEVLRIDHGNSDSEKP</sequence>
<dbReference type="Pfam" id="PF00015">
    <property type="entry name" value="MCPsignal"/>
    <property type="match status" value="1"/>
</dbReference>
<name>A0A098R1Z9_9SPIO</name>
<keyword evidence="4" id="KW-0175">Coiled coil</keyword>
<feature type="compositionally biased region" description="Polar residues" evidence="5">
    <location>
        <begin position="662"/>
        <end position="678"/>
    </location>
</feature>
<gene>
    <name evidence="9" type="ORF">DC28_06795</name>
</gene>
<reference evidence="9 10" key="1">
    <citation type="submission" date="2014-05" db="EMBL/GenBank/DDBJ databases">
        <title>De novo Genome Sequence of Spirocheata sp.</title>
        <authorList>
            <person name="Shivani Y."/>
            <person name="Subhash Y."/>
            <person name="Tushar L."/>
            <person name="Sasikala C."/>
            <person name="Ramana C.V."/>
        </authorList>
    </citation>
    <scope>NUCLEOTIDE SEQUENCE [LARGE SCALE GENOMIC DNA]</scope>
    <source>
        <strain evidence="9 10">JC230</strain>
    </source>
</reference>
<evidence type="ECO:0000256" key="3">
    <source>
        <dbReference type="PROSITE-ProRule" id="PRU00284"/>
    </source>
</evidence>
<feature type="domain" description="HAMP" evidence="8">
    <location>
        <begin position="227"/>
        <end position="279"/>
    </location>
</feature>
<dbReference type="STRING" id="1480694.DC28_06795"/>
<dbReference type="Gene3D" id="6.10.340.10">
    <property type="match status" value="1"/>
</dbReference>
<dbReference type="RefSeq" id="WP_037547026.1">
    <property type="nucleotide sequence ID" value="NZ_JNUP01000049.1"/>
</dbReference>
<evidence type="ECO:0008006" key="11">
    <source>
        <dbReference type="Google" id="ProtNLM"/>
    </source>
</evidence>
<organism evidence="9 10">
    <name type="scientific">Spirochaeta lutea</name>
    <dbReference type="NCBI Taxonomy" id="1480694"/>
    <lineage>
        <taxon>Bacteria</taxon>
        <taxon>Pseudomonadati</taxon>
        <taxon>Spirochaetota</taxon>
        <taxon>Spirochaetia</taxon>
        <taxon>Spirochaetales</taxon>
        <taxon>Spirochaetaceae</taxon>
        <taxon>Spirochaeta</taxon>
    </lineage>
</organism>
<dbReference type="Proteomes" id="UP000029692">
    <property type="component" value="Unassembled WGS sequence"/>
</dbReference>
<dbReference type="SMART" id="SM00283">
    <property type="entry name" value="MA"/>
    <property type="match status" value="1"/>
</dbReference>
<dbReference type="OrthoDB" id="319733at2"/>
<dbReference type="eggNOG" id="COG0840">
    <property type="taxonomic scope" value="Bacteria"/>
</dbReference>
<feature type="coiled-coil region" evidence="4">
    <location>
        <begin position="306"/>
        <end position="347"/>
    </location>
</feature>
<accession>A0A098R1Z9</accession>
<dbReference type="PANTHER" id="PTHR32089:SF112">
    <property type="entry name" value="LYSOZYME-LIKE PROTEIN-RELATED"/>
    <property type="match status" value="1"/>
</dbReference>
<dbReference type="PANTHER" id="PTHR32089">
    <property type="entry name" value="METHYL-ACCEPTING CHEMOTAXIS PROTEIN MCPB"/>
    <property type="match status" value="1"/>
</dbReference>
<keyword evidence="1 3" id="KW-0807">Transducer</keyword>
<keyword evidence="6" id="KW-0812">Transmembrane</keyword>
<dbReference type="AlphaFoldDB" id="A0A098R1Z9"/>
<feature type="coiled-coil region" evidence="4">
    <location>
        <begin position="28"/>
        <end position="55"/>
    </location>
</feature>
<dbReference type="GO" id="GO:0016020">
    <property type="term" value="C:membrane"/>
    <property type="evidence" value="ECO:0007669"/>
    <property type="project" value="InterPro"/>
</dbReference>
<keyword evidence="10" id="KW-1185">Reference proteome</keyword>
<feature type="region of interest" description="Disordered" evidence="5">
    <location>
        <begin position="612"/>
        <end position="737"/>
    </location>
</feature>
<evidence type="ECO:0000313" key="10">
    <source>
        <dbReference type="Proteomes" id="UP000029692"/>
    </source>
</evidence>
<feature type="compositionally biased region" description="Polar residues" evidence="5">
    <location>
        <begin position="623"/>
        <end position="632"/>
    </location>
</feature>
<evidence type="ECO:0000256" key="6">
    <source>
        <dbReference type="SAM" id="Phobius"/>
    </source>
</evidence>
<dbReference type="EMBL" id="JNUP01000049">
    <property type="protein sequence ID" value="KGE72737.1"/>
    <property type="molecule type" value="Genomic_DNA"/>
</dbReference>
<feature type="transmembrane region" description="Helical" evidence="6">
    <location>
        <begin position="205"/>
        <end position="225"/>
    </location>
</feature>
<evidence type="ECO:0000256" key="2">
    <source>
        <dbReference type="ARBA" id="ARBA00029447"/>
    </source>
</evidence>
<dbReference type="InterPro" id="IPR004089">
    <property type="entry name" value="MCPsignal_dom"/>
</dbReference>
<dbReference type="InterPro" id="IPR003660">
    <property type="entry name" value="HAMP_dom"/>
</dbReference>
<dbReference type="Gene3D" id="1.10.287.950">
    <property type="entry name" value="Methyl-accepting chemotaxis protein"/>
    <property type="match status" value="1"/>
</dbReference>
<evidence type="ECO:0000256" key="5">
    <source>
        <dbReference type="SAM" id="MobiDB-lite"/>
    </source>
</evidence>
<evidence type="ECO:0000313" key="9">
    <source>
        <dbReference type="EMBL" id="KGE72737.1"/>
    </source>
</evidence>
<dbReference type="SUPFAM" id="SSF58104">
    <property type="entry name" value="Methyl-accepting chemotaxis protein (MCP) signaling domain"/>
    <property type="match status" value="2"/>
</dbReference>
<feature type="domain" description="Methyl-accepting transducer" evidence="7">
    <location>
        <begin position="326"/>
        <end position="548"/>
    </location>
</feature>
<dbReference type="PROSITE" id="PS50111">
    <property type="entry name" value="CHEMOTAXIS_TRANSDUC_2"/>
    <property type="match status" value="1"/>
</dbReference>
<protein>
    <recommendedName>
        <fullName evidence="11">Chemotaxis protein</fullName>
    </recommendedName>
</protein>
<evidence type="ECO:0000259" key="8">
    <source>
        <dbReference type="PROSITE" id="PS50885"/>
    </source>
</evidence>
<proteinExistence type="inferred from homology"/>
<evidence type="ECO:0000256" key="1">
    <source>
        <dbReference type="ARBA" id="ARBA00023224"/>
    </source>
</evidence>
<evidence type="ECO:0000256" key="4">
    <source>
        <dbReference type="SAM" id="Coils"/>
    </source>
</evidence>
<keyword evidence="6" id="KW-0472">Membrane</keyword>
<keyword evidence="6" id="KW-1133">Transmembrane helix</keyword>
<feature type="compositionally biased region" description="Basic and acidic residues" evidence="5">
    <location>
        <begin position="725"/>
        <end position="737"/>
    </location>
</feature>
<dbReference type="PROSITE" id="PS50885">
    <property type="entry name" value="HAMP"/>
    <property type="match status" value="1"/>
</dbReference>
<evidence type="ECO:0000259" key="7">
    <source>
        <dbReference type="PROSITE" id="PS50111"/>
    </source>
</evidence>
<dbReference type="SMART" id="SM00304">
    <property type="entry name" value="HAMP"/>
    <property type="match status" value="1"/>
</dbReference>